<reference evidence="4 5" key="1">
    <citation type="journal article" date="2019" name="Nat. Med.">
        <title>A library of human gut bacterial isolates paired with longitudinal multiomics data enables mechanistic microbiome research.</title>
        <authorList>
            <person name="Poyet M."/>
            <person name="Groussin M."/>
            <person name="Gibbons S.M."/>
            <person name="Avila-Pacheco J."/>
            <person name="Jiang X."/>
            <person name="Kearney S.M."/>
            <person name="Perrotta A.R."/>
            <person name="Berdy B."/>
            <person name="Zhao S."/>
            <person name="Lieberman T.D."/>
            <person name="Swanson P.K."/>
            <person name="Smith M."/>
            <person name="Roesemann S."/>
            <person name="Alexander J.E."/>
            <person name="Rich S.A."/>
            <person name="Livny J."/>
            <person name="Vlamakis H."/>
            <person name="Clish C."/>
            <person name="Bullock K."/>
            <person name="Deik A."/>
            <person name="Scott J."/>
            <person name="Pierce K.A."/>
            <person name="Xavier R.J."/>
            <person name="Alm E.J."/>
        </authorList>
    </citation>
    <scope>NUCLEOTIDE SEQUENCE [LARGE SCALE GENOMIC DNA]</scope>
    <source>
        <strain evidence="4 5">BIOML-A188</strain>
    </source>
</reference>
<evidence type="ECO:0000259" key="2">
    <source>
        <dbReference type="Pfam" id="PF20148"/>
    </source>
</evidence>
<evidence type="ECO:0000259" key="3">
    <source>
        <dbReference type="Pfam" id="PF25023"/>
    </source>
</evidence>
<comment type="caution">
    <text evidence="4">The sequence shown here is derived from an EMBL/GenBank/DDBJ whole genome shotgun (WGS) entry which is preliminary data.</text>
</comment>
<organism evidence="4 5">
    <name type="scientific">Bacteroides thetaiotaomicron</name>
    <dbReference type="NCBI Taxonomy" id="818"/>
    <lineage>
        <taxon>Bacteria</taxon>
        <taxon>Pseudomonadati</taxon>
        <taxon>Bacteroidota</taxon>
        <taxon>Bacteroidia</taxon>
        <taxon>Bacteroidales</taxon>
        <taxon>Bacteroidaceae</taxon>
        <taxon>Bacteroides</taxon>
    </lineage>
</organism>
<dbReference type="InterPro" id="IPR045351">
    <property type="entry name" value="DUF6531"/>
</dbReference>
<evidence type="ECO:0000256" key="1">
    <source>
        <dbReference type="ARBA" id="ARBA00022737"/>
    </source>
</evidence>
<keyword evidence="1" id="KW-0677">Repeat</keyword>
<dbReference type="EMBL" id="WCSY01000077">
    <property type="protein sequence ID" value="KAB4302737.1"/>
    <property type="molecule type" value="Genomic_DNA"/>
</dbReference>
<dbReference type="InterPro" id="IPR056823">
    <property type="entry name" value="TEN-like_YD-shell"/>
</dbReference>
<dbReference type="Pfam" id="PF25023">
    <property type="entry name" value="TEN_YD-shell"/>
    <property type="match status" value="1"/>
</dbReference>
<dbReference type="NCBIfam" id="TIGR01643">
    <property type="entry name" value="YD_repeat_2x"/>
    <property type="match status" value="1"/>
</dbReference>
<dbReference type="AlphaFoldDB" id="A0A7J5IT14"/>
<feature type="domain" description="DUF6531" evidence="2">
    <location>
        <begin position="204"/>
        <end position="277"/>
    </location>
</feature>
<protein>
    <recommendedName>
        <fullName evidence="6">Type IV secretion protein Rhs</fullName>
    </recommendedName>
</protein>
<accession>A0A7J5IT14</accession>
<evidence type="ECO:0000313" key="4">
    <source>
        <dbReference type="EMBL" id="KAB4302737.1"/>
    </source>
</evidence>
<feature type="non-terminal residue" evidence="4">
    <location>
        <position position="504"/>
    </location>
</feature>
<dbReference type="InterPro" id="IPR006530">
    <property type="entry name" value="YD"/>
</dbReference>
<gene>
    <name evidence="4" type="ORF">GAO51_30150</name>
</gene>
<dbReference type="CDD" id="cd14740">
    <property type="entry name" value="PAAR_4"/>
    <property type="match status" value="1"/>
</dbReference>
<proteinExistence type="predicted"/>
<dbReference type="Pfam" id="PF20148">
    <property type="entry name" value="DUF6531"/>
    <property type="match status" value="1"/>
</dbReference>
<sequence>MVVGVDVHVTTAPPFNPIHPYMGMVMDPADYIPFLGTNVSVNGLKRGVSDTGGMIIPLAHIPLAGPFAMASMIGHESMNFFASQTVFCDGSRMSPKGHMVMTCNDVGIPLSAGIGKNKAGKTRLIPSLFAPTSFSLPVPTGKPVMVGGPYVPDWGGMLAGLAASIGFSSLMKCARNKIRKFNLKRQITKGPNKLSRFLCKLGFEPVNLVNGAVVYEGTDFGFPSPLPLEWTRAWYSDSEYEGWLGHGVHCCYDRTVESFEDEGVTMLRMEDGRAVAFPPIAPGGEFYMRTERMTLRRTEKGYEAYSHDSLLTYRFDMRDGGAWRMTRIENPDGLHIQLRFSNGRFSGLSDPAGRTVHAATDTNGRVTSLSFVTDKGEERLVSYTYDGSGNMTGITDAMDKTTEMSYSGHLMTEKTDRNGDTYYWEYDSKGRCVHTYGNDGMMEGRIEYHPSEGYNLVTDSTGGTTTYRYTPDQLVTAEIDPLGNETRHSYTDFMEPYRTIDPEG</sequence>
<feature type="domain" description="Teneurin-like YD-shell" evidence="3">
    <location>
        <begin position="336"/>
        <end position="435"/>
    </location>
</feature>
<dbReference type="Proteomes" id="UP000440614">
    <property type="component" value="Unassembled WGS sequence"/>
</dbReference>
<evidence type="ECO:0008006" key="6">
    <source>
        <dbReference type="Google" id="ProtNLM"/>
    </source>
</evidence>
<name>A0A7J5IT14_BACT4</name>
<dbReference type="Gene3D" id="2.180.10.10">
    <property type="entry name" value="RHS repeat-associated core"/>
    <property type="match status" value="2"/>
</dbReference>
<evidence type="ECO:0000313" key="5">
    <source>
        <dbReference type="Proteomes" id="UP000440614"/>
    </source>
</evidence>